<dbReference type="OrthoDB" id="5123855at2"/>
<name>A0A4Q7M8D3_9MICO</name>
<dbReference type="AlphaFoldDB" id="A0A4Q7M8D3"/>
<dbReference type="Pfam" id="PF25355">
    <property type="entry name" value="DUF7882"/>
    <property type="match status" value="1"/>
</dbReference>
<accession>A0A4Q7M8D3</accession>
<evidence type="ECO:0000313" key="3">
    <source>
        <dbReference type="Proteomes" id="UP000293289"/>
    </source>
</evidence>
<evidence type="ECO:0000259" key="1">
    <source>
        <dbReference type="Pfam" id="PF25355"/>
    </source>
</evidence>
<dbReference type="EMBL" id="SGWY01000004">
    <property type="protein sequence ID" value="RZS63407.1"/>
    <property type="molecule type" value="Genomic_DNA"/>
</dbReference>
<reference evidence="2 3" key="1">
    <citation type="submission" date="2019-02" db="EMBL/GenBank/DDBJ databases">
        <title>Genomic Encyclopedia of Type Strains, Phase IV (KMG-IV): sequencing the most valuable type-strain genomes for metagenomic binning, comparative biology and taxonomic classification.</title>
        <authorList>
            <person name="Goeker M."/>
        </authorList>
    </citation>
    <scope>NUCLEOTIDE SEQUENCE [LARGE SCALE GENOMIC DNA]</scope>
    <source>
        <strain evidence="2 3">DSM 43045</strain>
    </source>
</reference>
<feature type="domain" description="DUF7882" evidence="1">
    <location>
        <begin position="1"/>
        <end position="97"/>
    </location>
</feature>
<protein>
    <recommendedName>
        <fullName evidence="1">DUF7882 domain-containing protein</fullName>
    </recommendedName>
</protein>
<dbReference type="InterPro" id="IPR057204">
    <property type="entry name" value="DUF7882"/>
</dbReference>
<comment type="caution">
    <text evidence="2">The sequence shown here is derived from an EMBL/GenBank/DDBJ whole genome shotgun (WGS) entry which is preliminary data.</text>
</comment>
<organism evidence="2 3">
    <name type="scientific">Agromyces ramosus</name>
    <dbReference type="NCBI Taxonomy" id="33879"/>
    <lineage>
        <taxon>Bacteria</taxon>
        <taxon>Bacillati</taxon>
        <taxon>Actinomycetota</taxon>
        <taxon>Actinomycetes</taxon>
        <taxon>Micrococcales</taxon>
        <taxon>Microbacteriaceae</taxon>
        <taxon>Agromyces</taxon>
    </lineage>
</organism>
<dbReference type="Proteomes" id="UP000293289">
    <property type="component" value="Unassembled WGS sequence"/>
</dbReference>
<dbReference type="RefSeq" id="WP_130354172.1">
    <property type="nucleotide sequence ID" value="NZ_SGWY01000004.1"/>
</dbReference>
<proteinExistence type="predicted"/>
<sequence>MGLLIYGARVSEFEIEDRVLAHLQFVVATKLRRGEQFMLTWNHGVERGSGRSSIWISPYVPVHFKYHGNRPPKLNRAWLELMMDGANSPAGLHPIPEAAAGAAE</sequence>
<gene>
    <name evidence="2" type="ORF">EV187_3309</name>
</gene>
<keyword evidence="3" id="KW-1185">Reference proteome</keyword>
<evidence type="ECO:0000313" key="2">
    <source>
        <dbReference type="EMBL" id="RZS63407.1"/>
    </source>
</evidence>